<accession>A0ABW5KXU8</accession>
<dbReference type="Gene3D" id="3.30.360.10">
    <property type="entry name" value="Dihydrodipicolinate Reductase, domain 2"/>
    <property type="match status" value="1"/>
</dbReference>
<proteinExistence type="predicted"/>
<keyword evidence="4" id="KW-1185">Reference proteome</keyword>
<name>A0ABW5KXU8_9SPHI</name>
<dbReference type="RefSeq" id="WP_210356419.1">
    <property type="nucleotide sequence ID" value="NZ_JAEQMU010000009.1"/>
</dbReference>
<reference evidence="4" key="1">
    <citation type="journal article" date="2019" name="Int. J. Syst. Evol. Microbiol.">
        <title>The Global Catalogue of Microorganisms (GCM) 10K type strain sequencing project: providing services to taxonomists for standard genome sequencing and annotation.</title>
        <authorList>
            <consortium name="The Broad Institute Genomics Platform"/>
            <consortium name="The Broad Institute Genome Sequencing Center for Infectious Disease"/>
            <person name="Wu L."/>
            <person name="Ma J."/>
        </authorList>
    </citation>
    <scope>NUCLEOTIDE SEQUENCE [LARGE SCALE GENOMIC DNA]</scope>
    <source>
        <strain evidence="4">KCTC 52298</strain>
    </source>
</reference>
<dbReference type="Proteomes" id="UP001597440">
    <property type="component" value="Unassembled WGS sequence"/>
</dbReference>
<feature type="domain" description="GFO/IDH/MocA-like oxidoreductase" evidence="2">
    <location>
        <begin position="145"/>
        <end position="277"/>
    </location>
</feature>
<evidence type="ECO:0000259" key="1">
    <source>
        <dbReference type="Pfam" id="PF01408"/>
    </source>
</evidence>
<evidence type="ECO:0000313" key="4">
    <source>
        <dbReference type="Proteomes" id="UP001597440"/>
    </source>
</evidence>
<dbReference type="PANTHER" id="PTHR43708">
    <property type="entry name" value="CONSERVED EXPRESSED OXIDOREDUCTASE (EUROFUNG)"/>
    <property type="match status" value="1"/>
</dbReference>
<dbReference type="PANTHER" id="PTHR43708:SF3">
    <property type="entry name" value="OXIDOREDUCTASE"/>
    <property type="match status" value="1"/>
</dbReference>
<dbReference type="Gene3D" id="3.40.50.720">
    <property type="entry name" value="NAD(P)-binding Rossmann-like Domain"/>
    <property type="match status" value="1"/>
</dbReference>
<dbReference type="Pfam" id="PF01408">
    <property type="entry name" value="GFO_IDH_MocA"/>
    <property type="match status" value="1"/>
</dbReference>
<protein>
    <submittedName>
        <fullName evidence="3">Gfo/Idh/MocA family protein</fullName>
    </submittedName>
</protein>
<organism evidence="3 4">
    <name type="scientific">Sphingobacterium tabacisoli</name>
    <dbReference type="NCBI Taxonomy" id="2044855"/>
    <lineage>
        <taxon>Bacteria</taxon>
        <taxon>Pseudomonadati</taxon>
        <taxon>Bacteroidota</taxon>
        <taxon>Sphingobacteriia</taxon>
        <taxon>Sphingobacteriales</taxon>
        <taxon>Sphingobacteriaceae</taxon>
        <taxon>Sphingobacterium</taxon>
    </lineage>
</organism>
<dbReference type="Pfam" id="PF22725">
    <property type="entry name" value="GFO_IDH_MocA_C3"/>
    <property type="match status" value="1"/>
</dbReference>
<dbReference type="SUPFAM" id="SSF51735">
    <property type="entry name" value="NAD(P)-binding Rossmann-fold domains"/>
    <property type="match status" value="1"/>
</dbReference>
<gene>
    <name evidence="3" type="ORF">ACFSQW_01890</name>
</gene>
<feature type="domain" description="Gfo/Idh/MocA-like oxidoreductase N-terminal" evidence="1">
    <location>
        <begin position="5"/>
        <end position="135"/>
    </location>
</feature>
<dbReference type="InterPro" id="IPR051317">
    <property type="entry name" value="Gfo/Idh/MocA_oxidoreduct"/>
</dbReference>
<dbReference type="InterPro" id="IPR036291">
    <property type="entry name" value="NAD(P)-bd_dom_sf"/>
</dbReference>
<dbReference type="SUPFAM" id="SSF55347">
    <property type="entry name" value="Glyceraldehyde-3-phosphate dehydrogenase-like, C-terminal domain"/>
    <property type="match status" value="1"/>
</dbReference>
<dbReference type="InterPro" id="IPR055170">
    <property type="entry name" value="GFO_IDH_MocA-like_dom"/>
</dbReference>
<comment type="caution">
    <text evidence="3">The sequence shown here is derived from an EMBL/GenBank/DDBJ whole genome shotgun (WGS) entry which is preliminary data.</text>
</comment>
<sequence>MERRLRMGMVGGGKDAFIGAVHRIAAFMDGKIELVCGAFSVDPEISKESGRELFVAPDRVYPDYKTMIEKEALLPEGERMDFLTIVTPNFLHFEPAKLAMESGFDVVVEKPMTVSLEEALALQEVVNKTGRTLCLTHTYSGYPMVKQAKAMVREGHFGKIRKILVEYPQGWLSRLSEREGNAGAAWRADPKRSGKSLVMGDIGTHVAHLAEYVSGLRITELCADLTTFVEGRLLDDDGSVLLRFENGAKGVLMASQVSAGEENAVRIRIYGEKGGLEWANEDPNNLIVKMLDQPRQLYRTGNAYAAPYTLSSFATHNTRIPSGHPEGLLESFANIYRNFALTVSAKRVGKTPSPEALDFPTVADGVRGMAFIDTVVKSNESNEKWTKFVL</sequence>
<dbReference type="InterPro" id="IPR000683">
    <property type="entry name" value="Gfo/Idh/MocA-like_OxRdtase_N"/>
</dbReference>
<evidence type="ECO:0000259" key="2">
    <source>
        <dbReference type="Pfam" id="PF22725"/>
    </source>
</evidence>
<evidence type="ECO:0000313" key="3">
    <source>
        <dbReference type="EMBL" id="MFD2553125.1"/>
    </source>
</evidence>
<dbReference type="EMBL" id="JBHULD010000003">
    <property type="protein sequence ID" value="MFD2553125.1"/>
    <property type="molecule type" value="Genomic_DNA"/>
</dbReference>